<dbReference type="RefSeq" id="XP_015592991.2">
    <property type="nucleotide sequence ID" value="XM_015737505.2"/>
</dbReference>
<reference evidence="2" key="1">
    <citation type="submission" date="2025-08" db="UniProtKB">
        <authorList>
            <consortium name="RefSeq"/>
        </authorList>
    </citation>
    <scope>IDENTIFICATION</scope>
</reference>
<protein>
    <submittedName>
        <fullName evidence="2">Uncharacterized protein LOC107266731 isoform X1</fullName>
    </submittedName>
</protein>
<proteinExistence type="predicted"/>
<keyword evidence="1" id="KW-1185">Reference proteome</keyword>
<name>A0AAJ7BS29_CEPCN</name>
<dbReference type="KEGG" id="ccin:107266731"/>
<evidence type="ECO:0000313" key="2">
    <source>
        <dbReference type="RefSeq" id="XP_015592991.2"/>
    </source>
</evidence>
<organism evidence="1 2">
    <name type="scientific">Cephus cinctus</name>
    <name type="common">Wheat stem sawfly</name>
    <dbReference type="NCBI Taxonomy" id="211228"/>
    <lineage>
        <taxon>Eukaryota</taxon>
        <taxon>Metazoa</taxon>
        <taxon>Ecdysozoa</taxon>
        <taxon>Arthropoda</taxon>
        <taxon>Hexapoda</taxon>
        <taxon>Insecta</taxon>
        <taxon>Pterygota</taxon>
        <taxon>Neoptera</taxon>
        <taxon>Endopterygota</taxon>
        <taxon>Hymenoptera</taxon>
        <taxon>Cephoidea</taxon>
        <taxon>Cephidae</taxon>
        <taxon>Cephus</taxon>
    </lineage>
</organism>
<evidence type="ECO:0000313" key="1">
    <source>
        <dbReference type="Proteomes" id="UP000694920"/>
    </source>
</evidence>
<sequence length="198" mass="22662">MSRDKIARIQDVYDTRPLLNEMSSNNNSTSRTGLWLLLILVSCVLGNHVVRAEPEPESSGMFYSDALSDDMESQILLKRLRQVIDRKHEVIDQERELTAEQITLQAILEAKERDQRINQGFQRDFLNEDAEALPVPSAIVHSPIHSGKRTSYMALCHFKICNMGRKRQLLSEIRAKSLPLSPWLSLRSRTTAIQLPRP</sequence>
<gene>
    <name evidence="2" type="primary">LOC107266731</name>
</gene>
<accession>A0AAJ7BS29</accession>
<dbReference type="GeneID" id="107266731"/>
<dbReference type="Proteomes" id="UP000694920">
    <property type="component" value="Unplaced"/>
</dbReference>
<dbReference type="AlphaFoldDB" id="A0AAJ7BS29"/>